<feature type="region of interest" description="Disordered" evidence="5">
    <location>
        <begin position="607"/>
        <end position="652"/>
    </location>
</feature>
<evidence type="ECO:0000313" key="10">
    <source>
        <dbReference type="Proteomes" id="UP000531561"/>
    </source>
</evidence>
<evidence type="ECO:0000256" key="4">
    <source>
        <dbReference type="ARBA" id="ARBA00023136"/>
    </source>
</evidence>
<keyword evidence="9" id="KW-0675">Receptor</keyword>
<dbReference type="AlphaFoldDB" id="A0A8H6EH99"/>
<feature type="domain" description="G protein-coupled receptor GPR1/2/3 C-terminal" evidence="8">
    <location>
        <begin position="433"/>
        <end position="506"/>
    </location>
</feature>
<feature type="transmembrane region" description="Helical" evidence="6">
    <location>
        <begin position="41"/>
        <end position="60"/>
    </location>
</feature>
<dbReference type="InterPro" id="IPR023041">
    <property type="entry name" value="Glucose_rcpt_Git3-like_N"/>
</dbReference>
<keyword evidence="2 6" id="KW-0812">Transmembrane</keyword>
<evidence type="ECO:0000256" key="2">
    <source>
        <dbReference type="ARBA" id="ARBA00022692"/>
    </source>
</evidence>
<evidence type="ECO:0000256" key="1">
    <source>
        <dbReference type="ARBA" id="ARBA00004141"/>
    </source>
</evidence>
<dbReference type="Pfam" id="PF11970">
    <property type="entry name" value="GPR_Gpa2_C"/>
    <property type="match status" value="1"/>
</dbReference>
<evidence type="ECO:0000259" key="8">
    <source>
        <dbReference type="Pfam" id="PF11970"/>
    </source>
</evidence>
<feature type="transmembrane region" description="Helical" evidence="6">
    <location>
        <begin position="169"/>
        <end position="188"/>
    </location>
</feature>
<feature type="transmembrane region" description="Helical" evidence="6">
    <location>
        <begin position="208"/>
        <end position="237"/>
    </location>
</feature>
<evidence type="ECO:0000256" key="5">
    <source>
        <dbReference type="SAM" id="MobiDB-lite"/>
    </source>
</evidence>
<dbReference type="PANTHER" id="PTHR23112">
    <property type="entry name" value="G PROTEIN-COUPLED RECEPTOR 157-RELATED"/>
    <property type="match status" value="1"/>
</dbReference>
<keyword evidence="3 6" id="KW-1133">Transmembrane helix</keyword>
<dbReference type="InterPro" id="IPR022596">
    <property type="entry name" value="GPR1/2/3_C"/>
</dbReference>
<proteinExistence type="predicted"/>
<feature type="transmembrane region" description="Helical" evidence="6">
    <location>
        <begin position="72"/>
        <end position="95"/>
    </location>
</feature>
<feature type="transmembrane region" description="Helical" evidence="6">
    <location>
        <begin position="132"/>
        <end position="153"/>
    </location>
</feature>
<reference evidence="9 10" key="1">
    <citation type="journal article" date="2020" name="Phytopathology">
        <title>A high-quality genome resource of Botrytis fragariae, a new and rapidly spreading fungal pathogen causing strawberry gray mold in the U.S.A.</title>
        <authorList>
            <person name="Wu Y."/>
            <person name="Saski C.A."/>
            <person name="Schnabel G."/>
            <person name="Xiao S."/>
            <person name="Hu M."/>
        </authorList>
    </citation>
    <scope>NUCLEOTIDE SEQUENCE [LARGE SCALE GENOMIC DNA]</scope>
    <source>
        <strain evidence="9 10">BVB16</strain>
    </source>
</reference>
<comment type="caution">
    <text evidence="9">The sequence shown here is derived from an EMBL/GenBank/DDBJ whole genome shotgun (WGS) entry which is preliminary data.</text>
</comment>
<dbReference type="Gene3D" id="1.20.1070.10">
    <property type="entry name" value="Rhodopsin 7-helix transmembrane proteins"/>
    <property type="match status" value="1"/>
</dbReference>
<sequence>MAPLPTHVARAVLQFSSRDIGDNTNEGQDVSISEGLVLQKLALTFATASVASSILAFYWFVRMRRSFRHDLIMLLIQSDMFKALWFMVFPIVIFLHGPVADDSKFCQISGFFLALGIEASGLRYYSIRVSTFIDSSIDISVLMVAVHTALYIFRPRSSSGEGGLYPYRRIAYTIWIVFPLLTASLAFVNDHEAYVGQGTYCYLPVRPFWYRLALSWIPRYIIFITIVTVYVSIYFYVRFRFRGFENSHSQDSCDSTRRNQVRRSLPPPALILNGPVTEIRRPSAAYVTERRKQSSSTLESLANMRNNAHQFMWTSVFHSRNRTHSVSPPSEISAPDTDSYAGASTPQIVSEITSPALLMPQQILNPLPHAQLRSTSWRESIARRLSLDSNGSVYIHPAALQQQNGSAEQGNPYDMHLVNSRGQDLTVSEMIRTREKIRRQLRFLFIYPLVYLGMWTIPFVSHILQFNDNLAVNPPFAINLLTTVFICAQGAVDCWLFSTREKPWKHIPGTERTFFGSLKFWVIFFGERKERQRHGPGKTRNEMAREARQAYKRRDQELAQRRFEAQAGNGVVMERGRGDRSWWDVEGADGLGTVGVGAGVAAMTPVQEEFSISTDGESEEVSGPSDPVREHDPVNTSANDSAVNGKERNGDV</sequence>
<dbReference type="PANTHER" id="PTHR23112:SF37">
    <property type="entry name" value="G PROTEIN-COUPLED RECEPTOR GPR1"/>
    <property type="match status" value="1"/>
</dbReference>
<feature type="transmembrane region" description="Helical" evidence="6">
    <location>
        <begin position="476"/>
        <end position="497"/>
    </location>
</feature>
<comment type="subcellular location">
    <subcellularLocation>
        <location evidence="1">Membrane</location>
        <topology evidence="1">Multi-pass membrane protein</topology>
    </subcellularLocation>
</comment>
<dbReference type="OrthoDB" id="5368598at2759"/>
<dbReference type="SUPFAM" id="SSF81321">
    <property type="entry name" value="Family A G protein-coupled receptor-like"/>
    <property type="match status" value="1"/>
</dbReference>
<dbReference type="CDD" id="cd00637">
    <property type="entry name" value="7tm_classA_rhodopsin-like"/>
    <property type="match status" value="1"/>
</dbReference>
<organism evidence="9 10">
    <name type="scientific">Botrytis fragariae</name>
    <dbReference type="NCBI Taxonomy" id="1964551"/>
    <lineage>
        <taxon>Eukaryota</taxon>
        <taxon>Fungi</taxon>
        <taxon>Dikarya</taxon>
        <taxon>Ascomycota</taxon>
        <taxon>Pezizomycotina</taxon>
        <taxon>Leotiomycetes</taxon>
        <taxon>Helotiales</taxon>
        <taxon>Sclerotiniaceae</taxon>
        <taxon>Botrytis</taxon>
    </lineage>
</organism>
<dbReference type="GO" id="GO:0007189">
    <property type="term" value="P:adenylate cyclase-activating G protein-coupled receptor signaling pathway"/>
    <property type="evidence" value="ECO:0007669"/>
    <property type="project" value="TreeGrafter"/>
</dbReference>
<keyword evidence="4 6" id="KW-0472">Membrane</keyword>
<evidence type="ECO:0000256" key="6">
    <source>
        <dbReference type="SAM" id="Phobius"/>
    </source>
</evidence>
<evidence type="ECO:0000313" key="9">
    <source>
        <dbReference type="EMBL" id="KAF5872264.1"/>
    </source>
</evidence>
<dbReference type="GO" id="GO:0004930">
    <property type="term" value="F:G protein-coupled receptor activity"/>
    <property type="evidence" value="ECO:0007669"/>
    <property type="project" value="TreeGrafter"/>
</dbReference>
<accession>A0A8H6EH99</accession>
<dbReference type="EMBL" id="JABFCT010000010">
    <property type="protein sequence ID" value="KAF5872264.1"/>
    <property type="molecule type" value="Genomic_DNA"/>
</dbReference>
<feature type="region of interest" description="Disordered" evidence="5">
    <location>
        <begin position="322"/>
        <end position="344"/>
    </location>
</feature>
<name>A0A8H6EH99_9HELO</name>
<dbReference type="GeneID" id="59259692"/>
<evidence type="ECO:0000259" key="7">
    <source>
        <dbReference type="Pfam" id="PF11710"/>
    </source>
</evidence>
<dbReference type="GO" id="GO:0005886">
    <property type="term" value="C:plasma membrane"/>
    <property type="evidence" value="ECO:0007669"/>
    <property type="project" value="TreeGrafter"/>
</dbReference>
<feature type="transmembrane region" description="Helical" evidence="6">
    <location>
        <begin position="444"/>
        <end position="464"/>
    </location>
</feature>
<protein>
    <submittedName>
        <fullName evidence="9">Putative g protein-coupled receptor protein</fullName>
    </submittedName>
</protein>
<dbReference type="Pfam" id="PF11710">
    <property type="entry name" value="Git3"/>
    <property type="match status" value="1"/>
</dbReference>
<feature type="domain" description="Glucose receptor Git3-like N-terminal" evidence="7">
    <location>
        <begin position="38"/>
        <end position="242"/>
    </location>
</feature>
<dbReference type="RefSeq" id="XP_037191210.1">
    <property type="nucleotide sequence ID" value="XM_037336000.1"/>
</dbReference>
<keyword evidence="10" id="KW-1185">Reference proteome</keyword>
<evidence type="ECO:0000256" key="3">
    <source>
        <dbReference type="ARBA" id="ARBA00022989"/>
    </source>
</evidence>
<gene>
    <name evidence="9" type="ORF">Bfra_005620</name>
</gene>
<dbReference type="Proteomes" id="UP000531561">
    <property type="component" value="Unassembled WGS sequence"/>
</dbReference>